<dbReference type="Proteomes" id="UP000799439">
    <property type="component" value="Unassembled WGS sequence"/>
</dbReference>
<dbReference type="Gene3D" id="3.40.50.1820">
    <property type="entry name" value="alpha/beta hydrolase"/>
    <property type="match status" value="1"/>
</dbReference>
<dbReference type="GO" id="GO:0016020">
    <property type="term" value="C:membrane"/>
    <property type="evidence" value="ECO:0007669"/>
    <property type="project" value="TreeGrafter"/>
</dbReference>
<dbReference type="PRINTS" id="PR00793">
    <property type="entry name" value="PROAMNOPTASE"/>
</dbReference>
<dbReference type="OrthoDB" id="190201at2759"/>
<dbReference type="GO" id="GO:0008233">
    <property type="term" value="F:peptidase activity"/>
    <property type="evidence" value="ECO:0007669"/>
    <property type="project" value="InterPro"/>
</dbReference>
<comment type="similarity">
    <text evidence="1">Belongs to the peptidase S33 family.</text>
</comment>
<protein>
    <submittedName>
        <fullName evidence="4">Proline-specific peptidase</fullName>
    </submittedName>
</protein>
<dbReference type="InterPro" id="IPR002410">
    <property type="entry name" value="Peptidase_S33"/>
</dbReference>
<organism evidence="4 5">
    <name type="scientific">Myriangium duriaei CBS 260.36</name>
    <dbReference type="NCBI Taxonomy" id="1168546"/>
    <lineage>
        <taxon>Eukaryota</taxon>
        <taxon>Fungi</taxon>
        <taxon>Dikarya</taxon>
        <taxon>Ascomycota</taxon>
        <taxon>Pezizomycotina</taxon>
        <taxon>Dothideomycetes</taxon>
        <taxon>Dothideomycetidae</taxon>
        <taxon>Myriangiales</taxon>
        <taxon>Myriangiaceae</taxon>
        <taxon>Myriangium</taxon>
    </lineage>
</organism>
<dbReference type="PANTHER" id="PTHR43798">
    <property type="entry name" value="MONOACYLGLYCEROL LIPASE"/>
    <property type="match status" value="1"/>
</dbReference>
<dbReference type="Pfam" id="PF00561">
    <property type="entry name" value="Abhydrolase_1"/>
    <property type="match status" value="1"/>
</dbReference>
<dbReference type="GO" id="GO:0006508">
    <property type="term" value="P:proteolysis"/>
    <property type="evidence" value="ECO:0007669"/>
    <property type="project" value="InterPro"/>
</dbReference>
<dbReference type="PANTHER" id="PTHR43798:SF33">
    <property type="entry name" value="HYDROLASE, PUTATIVE (AFU_ORTHOLOGUE AFUA_2G14860)-RELATED"/>
    <property type="match status" value="1"/>
</dbReference>
<dbReference type="InterPro" id="IPR000073">
    <property type="entry name" value="AB_hydrolase_1"/>
</dbReference>
<dbReference type="AlphaFoldDB" id="A0A9P4MFV8"/>
<evidence type="ECO:0000313" key="4">
    <source>
        <dbReference type="EMBL" id="KAF2151497.1"/>
    </source>
</evidence>
<keyword evidence="5" id="KW-1185">Reference proteome</keyword>
<dbReference type="InterPro" id="IPR029058">
    <property type="entry name" value="AB_hydrolase_fold"/>
</dbReference>
<proteinExistence type="inferred from homology"/>
<keyword evidence="2" id="KW-0378">Hydrolase</keyword>
<comment type="caution">
    <text evidence="4">The sequence shown here is derived from an EMBL/GenBank/DDBJ whole genome shotgun (WGS) entry which is preliminary data.</text>
</comment>
<evidence type="ECO:0000259" key="3">
    <source>
        <dbReference type="Pfam" id="PF00561"/>
    </source>
</evidence>
<evidence type="ECO:0000256" key="2">
    <source>
        <dbReference type="ARBA" id="ARBA00022801"/>
    </source>
</evidence>
<dbReference type="EMBL" id="ML996088">
    <property type="protein sequence ID" value="KAF2151497.1"/>
    <property type="molecule type" value="Genomic_DNA"/>
</dbReference>
<dbReference type="PIRSF" id="PIRSF005539">
    <property type="entry name" value="Pept_S33_TRI_F1"/>
    <property type="match status" value="1"/>
</dbReference>
<dbReference type="InterPro" id="IPR005945">
    <property type="entry name" value="Pro_imino_pep"/>
</dbReference>
<dbReference type="SUPFAM" id="SSF53474">
    <property type="entry name" value="alpha/beta-Hydrolases"/>
    <property type="match status" value="1"/>
</dbReference>
<evidence type="ECO:0000256" key="1">
    <source>
        <dbReference type="ARBA" id="ARBA00010088"/>
    </source>
</evidence>
<gene>
    <name evidence="4" type="ORF">K461DRAFT_269720</name>
</gene>
<name>A0A9P4MFV8_9PEZI</name>
<evidence type="ECO:0000313" key="5">
    <source>
        <dbReference type="Proteomes" id="UP000799439"/>
    </source>
</evidence>
<dbReference type="InterPro" id="IPR050266">
    <property type="entry name" value="AB_hydrolase_sf"/>
</dbReference>
<reference evidence="4" key="1">
    <citation type="journal article" date="2020" name="Stud. Mycol.">
        <title>101 Dothideomycetes genomes: a test case for predicting lifestyles and emergence of pathogens.</title>
        <authorList>
            <person name="Haridas S."/>
            <person name="Albert R."/>
            <person name="Binder M."/>
            <person name="Bloem J."/>
            <person name="Labutti K."/>
            <person name="Salamov A."/>
            <person name="Andreopoulos B."/>
            <person name="Baker S."/>
            <person name="Barry K."/>
            <person name="Bills G."/>
            <person name="Bluhm B."/>
            <person name="Cannon C."/>
            <person name="Castanera R."/>
            <person name="Culley D."/>
            <person name="Daum C."/>
            <person name="Ezra D."/>
            <person name="Gonzalez J."/>
            <person name="Henrissat B."/>
            <person name="Kuo A."/>
            <person name="Liang C."/>
            <person name="Lipzen A."/>
            <person name="Lutzoni F."/>
            <person name="Magnuson J."/>
            <person name="Mondo S."/>
            <person name="Nolan M."/>
            <person name="Ohm R."/>
            <person name="Pangilinan J."/>
            <person name="Park H.-J."/>
            <person name="Ramirez L."/>
            <person name="Alfaro M."/>
            <person name="Sun H."/>
            <person name="Tritt A."/>
            <person name="Yoshinaga Y."/>
            <person name="Zwiers L.-H."/>
            <person name="Turgeon B."/>
            <person name="Goodwin S."/>
            <person name="Spatafora J."/>
            <person name="Crous P."/>
            <person name="Grigoriev I."/>
        </authorList>
    </citation>
    <scope>NUCLEOTIDE SEQUENCE</scope>
    <source>
        <strain evidence="4">CBS 260.36</strain>
    </source>
</reference>
<feature type="domain" description="AB hydrolase-1" evidence="3">
    <location>
        <begin position="38"/>
        <end position="295"/>
    </location>
</feature>
<sequence length="325" mass="35565">MPAYSPSQEGTIPFNVPSIDKTCHTYFKVFGELSSGIPPLVCIHGGPGGGHGTLIPFAELWTRYKIPIILYDQIGCGLSTHLPETGGDKGFWQPSLFIAELENLIGHLKLHDGPGFHLYGRSFGGYIAPAYAAGRPRGLQRLIIASGSASKELSIQSFAEVRDMLPTEHRNAIVEAAQSGDFESSAYKSALNHFITTYLCRTDAIPPELQEALKNMDDDKTVQHTMNGPSPFAQNGSMIGWTTIPLLPKINAPTLIFNGEFDTSGRDIAQVPFFELIPRVRWVTLNGAGHTAHLESEELREQVFKLMGEFLVPPKFDGVESVVQS</sequence>
<accession>A0A9P4MFV8</accession>
<dbReference type="NCBIfam" id="TIGR01250">
    <property type="entry name" value="pro_imino_pep_2"/>
    <property type="match status" value="1"/>
</dbReference>